<feature type="binding site" evidence="2">
    <location>
        <position position="231"/>
    </location>
    <ligand>
        <name>a divalent metal cation</name>
        <dbReference type="ChEBI" id="CHEBI:60240"/>
        <label>1</label>
    </ligand>
</feature>
<proteinExistence type="inferred from homology"/>
<accession>A0AAD7CV79</accession>
<dbReference type="Proteomes" id="UP001221757">
    <property type="component" value="Unassembled WGS sequence"/>
</dbReference>
<dbReference type="PANTHER" id="PTHR13799:SF13">
    <property type="entry name" value="NIF3-LIKE PROTEIN 1"/>
    <property type="match status" value="1"/>
</dbReference>
<dbReference type="Pfam" id="PF01784">
    <property type="entry name" value="DUF34_NIF3"/>
    <property type="match status" value="1"/>
</dbReference>
<dbReference type="PANTHER" id="PTHR13799">
    <property type="entry name" value="NGG1 INTERACTING FACTOR 3"/>
    <property type="match status" value="1"/>
</dbReference>
<comment type="similarity">
    <text evidence="1">Belongs to the GTP cyclohydrolase I type 2/NIF3 family.</text>
</comment>
<evidence type="ECO:0000313" key="3">
    <source>
        <dbReference type="EMBL" id="KAJ7664751.1"/>
    </source>
</evidence>
<organism evidence="3 4">
    <name type="scientific">Mycena rosella</name>
    <name type="common">Pink bonnet</name>
    <name type="synonym">Agaricus rosellus</name>
    <dbReference type="NCBI Taxonomy" id="1033263"/>
    <lineage>
        <taxon>Eukaryota</taxon>
        <taxon>Fungi</taxon>
        <taxon>Dikarya</taxon>
        <taxon>Basidiomycota</taxon>
        <taxon>Agaricomycotina</taxon>
        <taxon>Agaricomycetes</taxon>
        <taxon>Agaricomycetidae</taxon>
        <taxon>Agaricales</taxon>
        <taxon>Marasmiineae</taxon>
        <taxon>Mycenaceae</taxon>
        <taxon>Mycena</taxon>
    </lineage>
</organism>
<dbReference type="AlphaFoldDB" id="A0AAD7CV79"/>
<gene>
    <name evidence="3" type="ORF">B0H17DRAFT_1211202</name>
</gene>
<dbReference type="InterPro" id="IPR002678">
    <property type="entry name" value="DUF34/NIF3"/>
</dbReference>
<dbReference type="EMBL" id="JARKIE010000221">
    <property type="protein sequence ID" value="KAJ7664751.1"/>
    <property type="molecule type" value="Genomic_DNA"/>
</dbReference>
<protein>
    <submittedName>
        <fullName evidence="3">NIF3-like protein-like protein</fullName>
    </submittedName>
</protein>
<dbReference type="GO" id="GO:0046872">
    <property type="term" value="F:metal ion binding"/>
    <property type="evidence" value="ECO:0007669"/>
    <property type="project" value="UniProtKB-KW"/>
</dbReference>
<keyword evidence="2" id="KW-0479">Metal-binding</keyword>
<dbReference type="InterPro" id="IPR036069">
    <property type="entry name" value="DUF34/NIF3_sf"/>
</dbReference>
<feature type="binding site" evidence="2">
    <location>
        <position position="105"/>
    </location>
    <ligand>
        <name>a divalent metal cation</name>
        <dbReference type="ChEBI" id="CHEBI:60240"/>
        <label>1</label>
    </ligand>
</feature>
<comment type="caution">
    <text evidence="3">The sequence shown here is derived from an EMBL/GenBank/DDBJ whole genome shotgun (WGS) entry which is preliminary data.</text>
</comment>
<feature type="binding site" evidence="2">
    <location>
        <position position="235"/>
    </location>
    <ligand>
        <name>a divalent metal cation</name>
        <dbReference type="ChEBI" id="CHEBI:60240"/>
        <label>1</label>
    </ligand>
</feature>
<evidence type="ECO:0000256" key="1">
    <source>
        <dbReference type="ARBA" id="ARBA00006964"/>
    </source>
</evidence>
<dbReference type="SUPFAM" id="SSF102705">
    <property type="entry name" value="NIF3 (NGG1p interacting factor 3)-like"/>
    <property type="match status" value="1"/>
</dbReference>
<dbReference type="Gene3D" id="3.40.1390.30">
    <property type="entry name" value="NIF3 (NGG1p interacting factor 3)-like"/>
    <property type="match status" value="1"/>
</dbReference>
<evidence type="ECO:0000313" key="4">
    <source>
        <dbReference type="Proteomes" id="UP001221757"/>
    </source>
</evidence>
<dbReference type="GO" id="GO:0005739">
    <property type="term" value="C:mitochondrion"/>
    <property type="evidence" value="ECO:0007669"/>
    <property type="project" value="TreeGrafter"/>
</dbReference>
<dbReference type="FunFam" id="3.40.1390.30:FF:000001">
    <property type="entry name" value="GTP cyclohydrolase 1 type 2"/>
    <property type="match status" value="1"/>
</dbReference>
<keyword evidence="4" id="KW-1185">Reference proteome</keyword>
<dbReference type="NCBIfam" id="TIGR00486">
    <property type="entry name" value="YbgI_SA1388"/>
    <property type="match status" value="1"/>
</dbReference>
<reference evidence="3" key="1">
    <citation type="submission" date="2023-03" db="EMBL/GenBank/DDBJ databases">
        <title>Massive genome expansion in bonnet fungi (Mycena s.s.) driven by repeated elements and novel gene families across ecological guilds.</title>
        <authorList>
            <consortium name="Lawrence Berkeley National Laboratory"/>
            <person name="Harder C.B."/>
            <person name="Miyauchi S."/>
            <person name="Viragh M."/>
            <person name="Kuo A."/>
            <person name="Thoen E."/>
            <person name="Andreopoulos B."/>
            <person name="Lu D."/>
            <person name="Skrede I."/>
            <person name="Drula E."/>
            <person name="Henrissat B."/>
            <person name="Morin E."/>
            <person name="Kohler A."/>
            <person name="Barry K."/>
            <person name="LaButti K."/>
            <person name="Morin E."/>
            <person name="Salamov A."/>
            <person name="Lipzen A."/>
            <person name="Mereny Z."/>
            <person name="Hegedus B."/>
            <person name="Baldrian P."/>
            <person name="Stursova M."/>
            <person name="Weitz H."/>
            <person name="Taylor A."/>
            <person name="Grigoriev I.V."/>
            <person name="Nagy L.G."/>
            <person name="Martin F."/>
            <person name="Kauserud H."/>
        </authorList>
    </citation>
    <scope>NUCLEOTIDE SEQUENCE</scope>
    <source>
        <strain evidence="3">CBHHK067</strain>
    </source>
</reference>
<feature type="binding site" evidence="2">
    <location>
        <position position="67"/>
    </location>
    <ligand>
        <name>a divalent metal cation</name>
        <dbReference type="ChEBI" id="CHEBI:60240"/>
        <label>1</label>
    </ligand>
</feature>
<name>A0AAD7CV79_MYCRO</name>
<sequence>MAFTKAVCNAMQRIAPPVLAGSWDNIGLILESPVKNLEKRVLVTIDITPAVCDEAISRKISMIVSYHPPIFGGLKSLTLATPLQGTLLRCAAAGISVYSPHSALDGVFGGINDWLAACLDANTKNVECLETKPATEGIGGDGRRVTFDPPISMEVLESRIKKNLSLSQIQVGYSPVRPERLVSTVAICAGAGGSMFGALGRNADVWFTGEMQHHDVLAAVAAGTHVILCGHTNTERGYLPMLATKLRAELDDPDVEVIVSQADAHPLQFV</sequence>
<evidence type="ECO:0000256" key="2">
    <source>
        <dbReference type="PIRSR" id="PIRSR602678-1"/>
    </source>
</evidence>